<evidence type="ECO:0000256" key="3">
    <source>
        <dbReference type="ARBA" id="ARBA00007653"/>
    </source>
</evidence>
<comment type="caution">
    <text evidence="13">The sequence shown here is derived from an EMBL/GenBank/DDBJ whole genome shotgun (WGS) entry which is preliminary data.</text>
</comment>
<dbReference type="InterPro" id="IPR047001">
    <property type="entry name" value="MnmG_C_subdom"/>
</dbReference>
<dbReference type="InterPro" id="IPR044920">
    <property type="entry name" value="MnmG_C_subdom_sf"/>
</dbReference>
<proteinExistence type="inferred from homology"/>
<evidence type="ECO:0000256" key="5">
    <source>
        <dbReference type="ARBA" id="ARBA00022630"/>
    </source>
</evidence>
<evidence type="ECO:0000256" key="7">
    <source>
        <dbReference type="ARBA" id="ARBA00022827"/>
    </source>
</evidence>
<dbReference type="GO" id="GO:0030488">
    <property type="term" value="P:tRNA methylation"/>
    <property type="evidence" value="ECO:0007669"/>
    <property type="project" value="TreeGrafter"/>
</dbReference>
<dbReference type="NCBIfam" id="TIGR00136">
    <property type="entry name" value="mnmG_gidA"/>
    <property type="match status" value="1"/>
</dbReference>
<organism evidence="13 14">
    <name type="scientific">Candidatus Mucispirillum faecigallinarum</name>
    <dbReference type="NCBI Taxonomy" id="2838699"/>
    <lineage>
        <taxon>Bacteria</taxon>
        <taxon>Pseudomonadati</taxon>
        <taxon>Deferribacterota</taxon>
        <taxon>Deferribacteres</taxon>
        <taxon>Deferribacterales</taxon>
        <taxon>Mucispirillaceae</taxon>
        <taxon>Mucispirillum</taxon>
    </lineage>
</organism>
<evidence type="ECO:0000256" key="10">
    <source>
        <dbReference type="ARBA" id="ARBA00031800"/>
    </source>
</evidence>
<dbReference type="InterPro" id="IPR026904">
    <property type="entry name" value="MnmG_C"/>
</dbReference>
<evidence type="ECO:0000256" key="11">
    <source>
        <dbReference type="HAMAP-Rule" id="MF_00129"/>
    </source>
</evidence>
<keyword evidence="11" id="KW-0963">Cytoplasm</keyword>
<dbReference type="Pfam" id="PF01134">
    <property type="entry name" value="GIDA"/>
    <property type="match status" value="1"/>
</dbReference>
<dbReference type="PANTHER" id="PTHR11806:SF0">
    <property type="entry name" value="PROTEIN MTO1 HOMOLOG, MITOCHONDRIAL"/>
    <property type="match status" value="1"/>
</dbReference>
<dbReference type="Pfam" id="PF13932">
    <property type="entry name" value="SAM_GIDA_C"/>
    <property type="match status" value="1"/>
</dbReference>
<dbReference type="GO" id="GO:0002098">
    <property type="term" value="P:tRNA wobble uridine modification"/>
    <property type="evidence" value="ECO:0007669"/>
    <property type="project" value="InterPro"/>
</dbReference>
<evidence type="ECO:0000313" key="13">
    <source>
        <dbReference type="EMBL" id="HIZ90115.1"/>
    </source>
</evidence>
<sequence length="620" mass="68995">MDFQKIYDVIVVGAGHAGCEASLAAARMGADTLLVTISIDNIALMPCNPAIGGIGKGNLVKDMDALGGEMAKNIDETGIQFRVLNKRKGPAVWCSRAQADKHLYKDRFQTVLMSTPSLDVKQGIVTEILVENGAVRGVETACGQTFLARRIVICGGTFIGGEIFIGDKVITAGRMYEPSATALSESLKKIGFNPIRLKTDTPARVHIDSLNFNGLEEYVSDDDIIPFSAETTSIKLPQIKCYGTQTNEETHKVVRNAVEESLFYNGVRESNGPRYCPSMEDKVLKFPEKTSHKLVLEPEGLKSKEVHVNGFSCSISVEAQIKAYRTVKGMEKCKFIRPAYAIQYDVYQPTGLNHNYETKLIKGLFFGGQLNGTSGYEEAAVQGFMAGVNAVLSLDNKEPLVLGRNESYIGVLTDDLVLKGITEPYRMFTSRSEYRLLTREDNAEERLLEYGYKLGLISKTRYDRFQEDMQDINNEIERLKTTLIKKNPENEQYLAQFGVSISQSFKAEELLKRPQLSYNDIIKLTGGGLTGRKARQVEIKIKYSGYIEGMEESNHEDIENIVIPDNFSYDNISGLRLEYVDKLKEIKPKTLGQVIRIPGLTKTAASVLAVEIYKQNKKAK</sequence>
<dbReference type="Gene3D" id="3.50.50.60">
    <property type="entry name" value="FAD/NAD(P)-binding domain"/>
    <property type="match status" value="2"/>
</dbReference>
<evidence type="ECO:0000256" key="2">
    <source>
        <dbReference type="ARBA" id="ARBA00003717"/>
    </source>
</evidence>
<dbReference type="PANTHER" id="PTHR11806">
    <property type="entry name" value="GLUCOSE INHIBITED DIVISION PROTEIN A"/>
    <property type="match status" value="1"/>
</dbReference>
<dbReference type="FunFam" id="3.50.50.60:FF:000002">
    <property type="entry name" value="tRNA uridine 5-carboxymethylaminomethyl modification enzyme MnmG"/>
    <property type="match status" value="1"/>
</dbReference>
<dbReference type="InterPro" id="IPR049312">
    <property type="entry name" value="GIDA_C_N"/>
</dbReference>
<dbReference type="InterPro" id="IPR020595">
    <property type="entry name" value="MnmG-rel_CS"/>
</dbReference>
<keyword evidence="6 11" id="KW-0819">tRNA processing</keyword>
<evidence type="ECO:0000259" key="12">
    <source>
        <dbReference type="SMART" id="SM01228"/>
    </source>
</evidence>
<dbReference type="InterPro" id="IPR002218">
    <property type="entry name" value="MnmG-rel"/>
</dbReference>
<evidence type="ECO:0000313" key="14">
    <source>
        <dbReference type="Proteomes" id="UP000824176"/>
    </source>
</evidence>
<comment type="caution">
    <text evidence="11">Lacks conserved residue(s) required for the propagation of feature annotation.</text>
</comment>
<reference evidence="13" key="1">
    <citation type="journal article" date="2021" name="PeerJ">
        <title>Extensive microbial diversity within the chicken gut microbiome revealed by metagenomics and culture.</title>
        <authorList>
            <person name="Gilroy R."/>
            <person name="Ravi A."/>
            <person name="Getino M."/>
            <person name="Pursley I."/>
            <person name="Horton D.L."/>
            <person name="Alikhan N.F."/>
            <person name="Baker D."/>
            <person name="Gharbi K."/>
            <person name="Hall N."/>
            <person name="Watson M."/>
            <person name="Adriaenssens E.M."/>
            <person name="Foster-Nyarko E."/>
            <person name="Jarju S."/>
            <person name="Secka A."/>
            <person name="Antonio M."/>
            <person name="Oren A."/>
            <person name="Chaudhuri R.R."/>
            <person name="La Ragione R."/>
            <person name="Hildebrand F."/>
            <person name="Pallen M.J."/>
        </authorList>
    </citation>
    <scope>NUCLEOTIDE SEQUENCE</scope>
    <source>
        <strain evidence="13">ChiW4-1371</strain>
    </source>
</reference>
<evidence type="ECO:0000256" key="8">
    <source>
        <dbReference type="ARBA" id="ARBA00023027"/>
    </source>
</evidence>
<evidence type="ECO:0000256" key="9">
    <source>
        <dbReference type="ARBA" id="ARBA00025948"/>
    </source>
</evidence>
<feature type="domain" description="tRNA uridine 5-carboxymethylaminomethyl modification enzyme C-terminal subdomain" evidence="12">
    <location>
        <begin position="541"/>
        <end position="610"/>
    </location>
</feature>
<comment type="subcellular location">
    <subcellularLocation>
        <location evidence="11">Cytoplasm</location>
    </subcellularLocation>
</comment>
<name>A0A9D2GWP5_9BACT</name>
<comment type="function">
    <text evidence="2 11">NAD-binding protein involved in the addition of a carboxymethylaminomethyl (cmnm) group at the wobble position (U34) of certain tRNAs, forming tRNA-cmnm(5)s(2)U34.</text>
</comment>
<dbReference type="EMBL" id="DXAQ01000138">
    <property type="protein sequence ID" value="HIZ90115.1"/>
    <property type="molecule type" value="Genomic_DNA"/>
</dbReference>
<dbReference type="GO" id="GO:0005829">
    <property type="term" value="C:cytosol"/>
    <property type="evidence" value="ECO:0007669"/>
    <property type="project" value="TreeGrafter"/>
</dbReference>
<feature type="binding site" evidence="11">
    <location>
        <begin position="13"/>
        <end position="18"/>
    </location>
    <ligand>
        <name>FAD</name>
        <dbReference type="ChEBI" id="CHEBI:57692"/>
    </ligand>
</feature>
<keyword evidence="8 11" id="KW-0520">NAD</keyword>
<dbReference type="InterPro" id="IPR004416">
    <property type="entry name" value="MnmG"/>
</dbReference>
<dbReference type="InterPro" id="IPR036188">
    <property type="entry name" value="FAD/NAD-bd_sf"/>
</dbReference>
<dbReference type="InterPro" id="IPR040131">
    <property type="entry name" value="MnmG_N"/>
</dbReference>
<dbReference type="GO" id="GO:0050660">
    <property type="term" value="F:flavin adenine dinucleotide binding"/>
    <property type="evidence" value="ECO:0007669"/>
    <property type="project" value="UniProtKB-UniRule"/>
</dbReference>
<dbReference type="HAMAP" id="MF_00129">
    <property type="entry name" value="MnmG_GidA"/>
    <property type="match status" value="1"/>
</dbReference>
<accession>A0A9D2GWP5</accession>
<reference evidence="13" key="2">
    <citation type="submission" date="2021-04" db="EMBL/GenBank/DDBJ databases">
        <authorList>
            <person name="Gilroy R."/>
        </authorList>
    </citation>
    <scope>NUCLEOTIDE SEQUENCE</scope>
    <source>
        <strain evidence="13">ChiW4-1371</strain>
    </source>
</reference>
<keyword evidence="7 11" id="KW-0274">FAD</keyword>
<dbReference type="Gene3D" id="1.10.10.1800">
    <property type="entry name" value="tRNA uridine 5-carboxymethylaminomethyl modification enzyme MnmG/GidA"/>
    <property type="match status" value="1"/>
</dbReference>
<dbReference type="Pfam" id="PF21680">
    <property type="entry name" value="GIDA_C_1st"/>
    <property type="match status" value="1"/>
</dbReference>
<dbReference type="SMART" id="SM01228">
    <property type="entry name" value="GIDA_assoc_3"/>
    <property type="match status" value="1"/>
</dbReference>
<dbReference type="SUPFAM" id="SSF51905">
    <property type="entry name" value="FAD/NAD(P)-binding domain"/>
    <property type="match status" value="1"/>
</dbReference>
<evidence type="ECO:0000256" key="4">
    <source>
        <dbReference type="ARBA" id="ARBA00020461"/>
    </source>
</evidence>
<comment type="similarity">
    <text evidence="3 11">Belongs to the MnmG family.</text>
</comment>
<dbReference type="AlphaFoldDB" id="A0A9D2GWP5"/>
<gene>
    <name evidence="11 13" type="primary">mnmG</name>
    <name evidence="11" type="synonym">gidA</name>
    <name evidence="13" type="ORF">H9804_09210</name>
</gene>
<comment type="cofactor">
    <cofactor evidence="1 11">
        <name>FAD</name>
        <dbReference type="ChEBI" id="CHEBI:57692"/>
    </cofactor>
</comment>
<evidence type="ECO:0000256" key="6">
    <source>
        <dbReference type="ARBA" id="ARBA00022694"/>
    </source>
</evidence>
<dbReference type="Gene3D" id="1.10.150.570">
    <property type="entry name" value="GidA associated domain, C-terminal subdomain"/>
    <property type="match status" value="1"/>
</dbReference>
<evidence type="ECO:0000256" key="1">
    <source>
        <dbReference type="ARBA" id="ARBA00001974"/>
    </source>
</evidence>
<keyword evidence="5 11" id="KW-0285">Flavoprotein</keyword>
<dbReference type="Proteomes" id="UP000824176">
    <property type="component" value="Unassembled WGS sequence"/>
</dbReference>
<comment type="subunit">
    <text evidence="9 11">Homodimer. Heterotetramer of two MnmE and two MnmG subunits.</text>
</comment>
<protein>
    <recommendedName>
        <fullName evidence="4 11">tRNA uridine 5-carboxymethylaminomethyl modification enzyme MnmG</fullName>
    </recommendedName>
    <alternativeName>
        <fullName evidence="10 11">Glucose-inhibited division protein A</fullName>
    </alternativeName>
</protein>
<dbReference type="PROSITE" id="PS01280">
    <property type="entry name" value="GIDA_1"/>
    <property type="match status" value="1"/>
</dbReference>